<proteinExistence type="predicted"/>
<accession>A0A403QQI9</accession>
<protein>
    <submittedName>
        <fullName evidence="1">Uncharacterized protein</fullName>
    </submittedName>
</protein>
<dbReference type="Proteomes" id="UP000885348">
    <property type="component" value="Unassembled WGS sequence"/>
</dbReference>
<sequence>MAERRSQREQELLEEFLCTVLDDFSKGSITRHQAVSGIATLYTTASEGRREEALEYLREGRKLLRQ</sequence>
<name>A0A403QQI9_SALET</name>
<evidence type="ECO:0000313" key="1">
    <source>
        <dbReference type="EMBL" id="MML56937.1"/>
    </source>
</evidence>
<dbReference type="EMBL" id="RVVJ01000062">
    <property type="protein sequence ID" value="MML56937.1"/>
    <property type="molecule type" value="Genomic_DNA"/>
</dbReference>
<dbReference type="AlphaFoldDB" id="A0A403QQI9"/>
<comment type="caution">
    <text evidence="1">The sequence shown here is derived from an EMBL/GenBank/DDBJ whole genome shotgun (WGS) entry which is preliminary data.</text>
</comment>
<organism evidence="1">
    <name type="scientific">Salmonella enterica I</name>
    <dbReference type="NCBI Taxonomy" id="59201"/>
    <lineage>
        <taxon>Bacteria</taxon>
        <taxon>Pseudomonadati</taxon>
        <taxon>Pseudomonadota</taxon>
        <taxon>Gammaproteobacteria</taxon>
        <taxon>Enterobacterales</taxon>
        <taxon>Enterobacteriaceae</taxon>
        <taxon>Salmonella</taxon>
    </lineage>
</organism>
<reference evidence="1" key="1">
    <citation type="submission" date="2018-09" db="EMBL/GenBank/DDBJ databases">
        <authorList>
            <person name="Ashton P.M."/>
            <person name="Dallman T."/>
            <person name="Nair S."/>
            <person name="De Pinna E."/>
            <person name="Peters T."/>
            <person name="Grant K."/>
        </authorList>
    </citation>
    <scope>NUCLEOTIDE SEQUENCE [LARGE SCALE GENOMIC DNA]</scope>
    <source>
        <strain evidence="1">598938</strain>
    </source>
</reference>
<gene>
    <name evidence="1" type="ORF">D7N80_27490</name>
</gene>